<dbReference type="PRINTS" id="PR00039">
    <property type="entry name" value="HTHLYSR"/>
</dbReference>
<accession>A0A2N3LML4</accession>
<dbReference type="Pfam" id="PF00126">
    <property type="entry name" value="HTH_1"/>
    <property type="match status" value="1"/>
</dbReference>
<dbReference type="RefSeq" id="WP_101353161.1">
    <property type="nucleotide sequence ID" value="NZ_PIQO01000003.1"/>
</dbReference>
<evidence type="ECO:0000313" key="7">
    <source>
        <dbReference type="Proteomes" id="UP000233440"/>
    </source>
</evidence>
<dbReference type="Gene3D" id="1.10.10.10">
    <property type="entry name" value="Winged helix-like DNA-binding domain superfamily/Winged helix DNA-binding domain"/>
    <property type="match status" value="1"/>
</dbReference>
<organism evidence="6 7">
    <name type="scientific">Heyndrickxia camelliae</name>
    <dbReference type="NCBI Taxonomy" id="1707093"/>
    <lineage>
        <taxon>Bacteria</taxon>
        <taxon>Bacillati</taxon>
        <taxon>Bacillota</taxon>
        <taxon>Bacilli</taxon>
        <taxon>Bacillales</taxon>
        <taxon>Bacillaceae</taxon>
        <taxon>Heyndrickxia</taxon>
    </lineage>
</organism>
<dbReference type="CDD" id="cd05466">
    <property type="entry name" value="PBP2_LTTR_substrate"/>
    <property type="match status" value="1"/>
</dbReference>
<feature type="domain" description="HTH lysR-type" evidence="5">
    <location>
        <begin position="1"/>
        <end position="58"/>
    </location>
</feature>
<dbReference type="OrthoDB" id="9803735at2"/>
<name>A0A2N3LML4_9BACI</name>
<evidence type="ECO:0000313" key="6">
    <source>
        <dbReference type="EMBL" id="PKR85789.1"/>
    </source>
</evidence>
<keyword evidence="3" id="KW-0238">DNA-binding</keyword>
<dbReference type="FunFam" id="1.10.10.10:FF:000001">
    <property type="entry name" value="LysR family transcriptional regulator"/>
    <property type="match status" value="1"/>
</dbReference>
<dbReference type="SUPFAM" id="SSF53850">
    <property type="entry name" value="Periplasmic binding protein-like II"/>
    <property type="match status" value="1"/>
</dbReference>
<keyword evidence="2" id="KW-0805">Transcription regulation</keyword>
<dbReference type="PANTHER" id="PTHR30419:SF28">
    <property type="entry name" value="HTH-TYPE TRANSCRIPTIONAL REGULATOR BSDA"/>
    <property type="match status" value="1"/>
</dbReference>
<dbReference type="InterPro" id="IPR005119">
    <property type="entry name" value="LysR_subst-bd"/>
</dbReference>
<keyword evidence="4" id="KW-0804">Transcription</keyword>
<dbReference type="PROSITE" id="PS50931">
    <property type="entry name" value="HTH_LYSR"/>
    <property type="match status" value="1"/>
</dbReference>
<dbReference type="InterPro" id="IPR036390">
    <property type="entry name" value="WH_DNA-bd_sf"/>
</dbReference>
<sequence>MDIRQLRYFIAIVEERKISAAAERLHISQPPLSQHLKSMEDELGSKLVERSGKYFEVTEAGKALYKYALRMTQLMEEAKMEVKEVGNGVNGRLTIGINTFSVVEFPELLYKFKKQFPKVTYKIQQNESAHLCKLVRERIVELAIIRLPLELDNFSVLHLHSEPFYFITANKQKHLGDEITLEEIQNYSMLLPSTEGLGVHYLIMEAFSRYQINPNIIGECSDINLLMDLISTDFGAGIVPETILKRHKGYPIYAHKISSSILSASVGLIWLKNHYLSKTAQNFVDLIKGEVNFGDHN</sequence>
<dbReference type="GO" id="GO:0003700">
    <property type="term" value="F:DNA-binding transcription factor activity"/>
    <property type="evidence" value="ECO:0007669"/>
    <property type="project" value="InterPro"/>
</dbReference>
<evidence type="ECO:0000256" key="1">
    <source>
        <dbReference type="ARBA" id="ARBA00009437"/>
    </source>
</evidence>
<evidence type="ECO:0000256" key="2">
    <source>
        <dbReference type="ARBA" id="ARBA00023015"/>
    </source>
</evidence>
<proteinExistence type="inferred from homology"/>
<evidence type="ECO:0000259" key="5">
    <source>
        <dbReference type="PROSITE" id="PS50931"/>
    </source>
</evidence>
<comment type="similarity">
    <text evidence="1">Belongs to the LysR transcriptional regulatory family.</text>
</comment>
<keyword evidence="7" id="KW-1185">Reference proteome</keyword>
<protein>
    <submittedName>
        <fullName evidence="6">LysR family transcriptional regulator</fullName>
    </submittedName>
</protein>
<dbReference type="InterPro" id="IPR050950">
    <property type="entry name" value="HTH-type_LysR_regulators"/>
</dbReference>
<dbReference type="EMBL" id="PIQO01000003">
    <property type="protein sequence ID" value="PKR85789.1"/>
    <property type="molecule type" value="Genomic_DNA"/>
</dbReference>
<comment type="caution">
    <text evidence="6">The sequence shown here is derived from an EMBL/GenBank/DDBJ whole genome shotgun (WGS) entry which is preliminary data.</text>
</comment>
<dbReference type="SUPFAM" id="SSF46785">
    <property type="entry name" value="Winged helix' DNA-binding domain"/>
    <property type="match status" value="1"/>
</dbReference>
<evidence type="ECO:0000256" key="3">
    <source>
        <dbReference type="ARBA" id="ARBA00023125"/>
    </source>
</evidence>
<dbReference type="PANTHER" id="PTHR30419">
    <property type="entry name" value="HTH-TYPE TRANSCRIPTIONAL REGULATOR YBHD"/>
    <property type="match status" value="1"/>
</dbReference>
<dbReference type="GO" id="GO:0003677">
    <property type="term" value="F:DNA binding"/>
    <property type="evidence" value="ECO:0007669"/>
    <property type="project" value="UniProtKB-KW"/>
</dbReference>
<dbReference type="AlphaFoldDB" id="A0A2N3LML4"/>
<dbReference type="InterPro" id="IPR000847">
    <property type="entry name" value="LysR_HTH_N"/>
</dbReference>
<dbReference type="InterPro" id="IPR036388">
    <property type="entry name" value="WH-like_DNA-bd_sf"/>
</dbReference>
<gene>
    <name evidence="6" type="ORF">CWO92_05265</name>
</gene>
<dbReference type="GO" id="GO:0005829">
    <property type="term" value="C:cytosol"/>
    <property type="evidence" value="ECO:0007669"/>
    <property type="project" value="TreeGrafter"/>
</dbReference>
<evidence type="ECO:0000256" key="4">
    <source>
        <dbReference type="ARBA" id="ARBA00023163"/>
    </source>
</evidence>
<reference evidence="6 7" key="1">
    <citation type="submission" date="2017-11" db="EMBL/GenBank/DDBJ databases">
        <title>Bacillus camelliae sp. nov., isolated from pu'er tea.</title>
        <authorList>
            <person name="Niu L."/>
        </authorList>
    </citation>
    <scope>NUCLEOTIDE SEQUENCE [LARGE SCALE GENOMIC DNA]</scope>
    <source>
        <strain evidence="6 7">7578-1</strain>
    </source>
</reference>
<dbReference type="Gene3D" id="3.40.190.290">
    <property type="match status" value="1"/>
</dbReference>
<dbReference type="Pfam" id="PF03466">
    <property type="entry name" value="LysR_substrate"/>
    <property type="match status" value="1"/>
</dbReference>
<dbReference type="Proteomes" id="UP000233440">
    <property type="component" value="Unassembled WGS sequence"/>
</dbReference>